<dbReference type="Proteomes" id="UP000697998">
    <property type="component" value="Unassembled WGS sequence"/>
</dbReference>
<proteinExistence type="predicted"/>
<evidence type="ECO:0000313" key="3">
    <source>
        <dbReference type="Proteomes" id="UP000697998"/>
    </source>
</evidence>
<comment type="caution">
    <text evidence="2">The sequence shown here is derived from an EMBL/GenBank/DDBJ whole genome shotgun (WGS) entry which is preliminary data.</text>
</comment>
<dbReference type="EMBL" id="JADJMH010000019">
    <property type="protein sequence ID" value="MBK7676407.1"/>
    <property type="molecule type" value="Genomic_DNA"/>
</dbReference>
<feature type="region of interest" description="Disordered" evidence="1">
    <location>
        <begin position="72"/>
        <end position="106"/>
    </location>
</feature>
<evidence type="ECO:0000256" key="1">
    <source>
        <dbReference type="SAM" id="MobiDB-lite"/>
    </source>
</evidence>
<accession>A0A935Q189</accession>
<protein>
    <submittedName>
        <fullName evidence="2">Uncharacterized protein</fullName>
    </submittedName>
</protein>
<gene>
    <name evidence="2" type="ORF">IPJ27_17550</name>
</gene>
<reference evidence="2 3" key="1">
    <citation type="submission" date="2020-10" db="EMBL/GenBank/DDBJ databases">
        <title>Connecting structure to function with the recovery of over 1000 high-quality activated sludge metagenome-assembled genomes encoding full-length rRNA genes using long-read sequencing.</title>
        <authorList>
            <person name="Singleton C.M."/>
            <person name="Petriglieri F."/>
            <person name="Kristensen J.M."/>
            <person name="Kirkegaard R.H."/>
            <person name="Michaelsen T.Y."/>
            <person name="Andersen M.H."/>
            <person name="Karst S.M."/>
            <person name="Dueholm M.S."/>
            <person name="Nielsen P.H."/>
            <person name="Albertsen M."/>
        </authorList>
    </citation>
    <scope>NUCLEOTIDE SEQUENCE [LARGE SCALE GENOMIC DNA]</scope>
    <source>
        <strain evidence="2">EsbW_18-Q3-R4-48_BATAC.285</strain>
    </source>
</reference>
<dbReference type="AlphaFoldDB" id="A0A935Q189"/>
<sequence length="106" mass="12356">MTLRFGDAIRLASNDRRRLQLLLERDPGEIESFGQLQALMQWHRQQVQGVSRDAEFLRWLMDREWNRLAAGSGYRNHSKPCGQPETESASAMCLDREPPKRKFAKL</sequence>
<organism evidence="2 3">
    <name type="scientific">Candidatus Accumulibacter proximus</name>
    <dbReference type="NCBI Taxonomy" id="2954385"/>
    <lineage>
        <taxon>Bacteria</taxon>
        <taxon>Pseudomonadati</taxon>
        <taxon>Pseudomonadota</taxon>
        <taxon>Betaproteobacteria</taxon>
        <taxon>Candidatus Accumulibacter</taxon>
    </lineage>
</organism>
<evidence type="ECO:0000313" key="2">
    <source>
        <dbReference type="EMBL" id="MBK7676407.1"/>
    </source>
</evidence>
<name>A0A935Q189_9PROT</name>